<dbReference type="InterPro" id="IPR051397">
    <property type="entry name" value="Zn-ADH-like_protein"/>
</dbReference>
<dbReference type="Pfam" id="PF00107">
    <property type="entry name" value="ADH_zinc_N"/>
    <property type="match status" value="1"/>
</dbReference>
<evidence type="ECO:0000259" key="1">
    <source>
        <dbReference type="SMART" id="SM00829"/>
    </source>
</evidence>
<feature type="domain" description="Enoyl reductase (ER)" evidence="1">
    <location>
        <begin position="16"/>
        <end position="326"/>
    </location>
</feature>
<organism evidence="2 3">
    <name type="scientific">Amycolatopsis pithecellobii</name>
    <dbReference type="NCBI Taxonomy" id="664692"/>
    <lineage>
        <taxon>Bacteria</taxon>
        <taxon>Bacillati</taxon>
        <taxon>Actinomycetota</taxon>
        <taxon>Actinomycetes</taxon>
        <taxon>Pseudonocardiales</taxon>
        <taxon>Pseudonocardiaceae</taxon>
        <taxon>Amycolatopsis</taxon>
    </lineage>
</organism>
<dbReference type="InterPro" id="IPR013149">
    <property type="entry name" value="ADH-like_C"/>
</dbReference>
<sequence>MTDHEAAVCTALDGPGSVTTMRVPDEPLTPGYVRVAVRAAGVNYPDYLLTRGEYQLKLEPPFVPGMEVAGVVAESHPDQPGQRRWPPGTPVIAMTRTGGFSQEVVVPSEAVFGLPEGFSPIEGATFLVATQTAYHALVARAALRSGETVAVLGATGGVGMAAVQLARELGATVVGIGSDGAKLAVTKDAGAQHVVNYRTSDLVEAVRDSVGRADVVFDPVGGDLATEALRLLDWGGRYLVVGFAAGTIPRFEANRILLKGASILGVRAGEAARRDPRSAHREVTDLLSLAARGSLRPHVSHRFPLAEAGAALATLAERRVVGRAVLTNGDTL</sequence>
<keyword evidence="3" id="KW-1185">Reference proteome</keyword>
<dbReference type="Gene3D" id="3.40.50.720">
    <property type="entry name" value="NAD(P)-binding Rossmann-like Domain"/>
    <property type="match status" value="1"/>
</dbReference>
<dbReference type="PANTHER" id="PTHR43677">
    <property type="entry name" value="SHORT-CHAIN DEHYDROGENASE/REDUCTASE"/>
    <property type="match status" value="1"/>
</dbReference>
<gene>
    <name evidence="2" type="ORF">GKO32_03710</name>
</gene>
<dbReference type="AlphaFoldDB" id="A0A6N7Z2U6"/>
<dbReference type="InterPro" id="IPR036291">
    <property type="entry name" value="NAD(P)-bd_dom_sf"/>
</dbReference>
<name>A0A6N7Z2U6_9PSEU</name>
<dbReference type="RefSeq" id="WP_154755326.1">
    <property type="nucleotide sequence ID" value="NZ_WMBA01000003.1"/>
</dbReference>
<dbReference type="InterPro" id="IPR020843">
    <property type="entry name" value="ER"/>
</dbReference>
<dbReference type="SUPFAM" id="SSF51735">
    <property type="entry name" value="NAD(P)-binding Rossmann-fold domains"/>
    <property type="match status" value="1"/>
</dbReference>
<dbReference type="InterPro" id="IPR011032">
    <property type="entry name" value="GroES-like_sf"/>
</dbReference>
<accession>A0A6N7Z2U6</accession>
<dbReference type="Pfam" id="PF08240">
    <property type="entry name" value="ADH_N"/>
    <property type="match status" value="1"/>
</dbReference>
<dbReference type="SMART" id="SM00829">
    <property type="entry name" value="PKS_ER"/>
    <property type="match status" value="1"/>
</dbReference>
<dbReference type="SUPFAM" id="SSF50129">
    <property type="entry name" value="GroES-like"/>
    <property type="match status" value="1"/>
</dbReference>
<dbReference type="Proteomes" id="UP000440096">
    <property type="component" value="Unassembled WGS sequence"/>
</dbReference>
<evidence type="ECO:0000313" key="3">
    <source>
        <dbReference type="Proteomes" id="UP000440096"/>
    </source>
</evidence>
<comment type="caution">
    <text evidence="2">The sequence shown here is derived from an EMBL/GenBank/DDBJ whole genome shotgun (WGS) entry which is preliminary data.</text>
</comment>
<dbReference type="PANTHER" id="PTHR43677:SF4">
    <property type="entry name" value="QUINONE OXIDOREDUCTASE-LIKE PROTEIN 2"/>
    <property type="match status" value="1"/>
</dbReference>
<proteinExistence type="predicted"/>
<reference evidence="2 3" key="1">
    <citation type="submission" date="2019-11" db="EMBL/GenBank/DDBJ databases">
        <title>Draft genome of Amycolatopsis RM579.</title>
        <authorList>
            <person name="Duangmal K."/>
            <person name="Mingma R."/>
        </authorList>
    </citation>
    <scope>NUCLEOTIDE SEQUENCE [LARGE SCALE GENOMIC DNA]</scope>
    <source>
        <strain evidence="2 3">RM579</strain>
    </source>
</reference>
<protein>
    <submittedName>
        <fullName evidence="2">Zinc-binding dehydrogenase</fullName>
    </submittedName>
</protein>
<dbReference type="Gene3D" id="3.90.180.10">
    <property type="entry name" value="Medium-chain alcohol dehydrogenases, catalytic domain"/>
    <property type="match status" value="1"/>
</dbReference>
<evidence type="ECO:0000313" key="2">
    <source>
        <dbReference type="EMBL" id="MTD53086.1"/>
    </source>
</evidence>
<dbReference type="GO" id="GO:0016491">
    <property type="term" value="F:oxidoreductase activity"/>
    <property type="evidence" value="ECO:0007669"/>
    <property type="project" value="InterPro"/>
</dbReference>
<dbReference type="EMBL" id="WMBA01000003">
    <property type="protein sequence ID" value="MTD53086.1"/>
    <property type="molecule type" value="Genomic_DNA"/>
</dbReference>
<dbReference type="InterPro" id="IPR013154">
    <property type="entry name" value="ADH-like_N"/>
</dbReference>
<dbReference type="CDD" id="cd08241">
    <property type="entry name" value="QOR1"/>
    <property type="match status" value="1"/>
</dbReference>
<dbReference type="OrthoDB" id="4190732at2"/>